<comment type="caution">
    <text evidence="8">The sequence shown here is derived from an EMBL/GenBank/DDBJ whole genome shotgun (WGS) entry which is preliminary data.</text>
</comment>
<dbReference type="InterPro" id="IPR017853">
    <property type="entry name" value="GH"/>
</dbReference>
<organism evidence="8 9">
    <name type="scientific">Paenibacillus hemerocallicola</name>
    <dbReference type="NCBI Taxonomy" id="1172614"/>
    <lineage>
        <taxon>Bacteria</taxon>
        <taxon>Bacillati</taxon>
        <taxon>Bacillota</taxon>
        <taxon>Bacilli</taxon>
        <taxon>Bacillales</taxon>
        <taxon>Paenibacillaceae</taxon>
        <taxon>Paenibacillus</taxon>
    </lineage>
</organism>
<evidence type="ECO:0000256" key="4">
    <source>
        <dbReference type="ARBA" id="ARBA00023163"/>
    </source>
</evidence>
<dbReference type="InterPro" id="IPR013780">
    <property type="entry name" value="Glyco_hydro_b"/>
</dbReference>
<sequence length="996" mass="110563">MSRKLQAGSASVFFRHSRGGIPVSSSRASVVVLTSSGLHVRIEPMAPHTFHVRMNRTGCFEEPSPLARLGVVVPSLAPVCWETKMREEEMGVSTDSASLRVDRSSGELSLYGEAGTLLTRQNRPPRAGCGTPASPGAAASVSDDGFETQFALAAEERIYGLGDQHGTPLMKRGCKIAICFRGGNEVHAPVPLLLSSEGWGLLMDTDRRHEFDVGCSSPDVVRIRGRRGELAFYLFAGGGLAGLLQKYMELTGPTALLPVWAYGLSFNCNQQTTARDMLEDALKFRREGIPCDMIGLEPTWMDRQFDYDAPVDWHPDRFYIPQWLPKGAHTFMGALRTAGFKLTLGLYLRDDEAGQQRNLPEDWYDYLKPFVAQGVLGFNLCTKIPVREMANIPVPADDSSDDAESLPHSTVVGRSIREGFAAQTGRRPMIYTPIGYTGIQKYAAVWSGGRSDAHLSVLGLGLSGIPHMAVDMELHTAAGIHCGFFQPWSKVNSWAYWRHPLLLDPELLRTFKSYARLRYRLLPYIYSAAHVAARTGLPIARAMPLVFPDDPHAVTLQNQYMFGDAFLVAAFTDRVYLPAGEWYDYWTGEKFAGPAEISYRVPKHAGGPLFVRSGAIVPMWPDMEYVGLQPADRLELHLYPGGAGEFALYEDDGITFGYLRGELTVSSIACRDDRRVFGVELGARVGRYPGMPDRRTWDVVVHALDKPAAVKVDGQAWRETNGSRKERPPASWSYHKKTGTLRMLVPDVVERPASLRLEIVRSGGRDVRRMSGRQRSQPKPNGSRRTAGELEKDIEVGLDTGSTAKALSALERWWSVRMAEAGSVVDVREHWLAMNGLFVRTAERKGRTLHEIAGGDPLLRSRFQPTDSAEDAFNSLVQIAARIIEYGKRQGDTYGIVRQATDIIKSEIDRELSLHAIADRLHLNSSYLSRKFKQEIGLSFSDYVLEKKMGLAKELLQAGSTVVTAAERTGFKDASYFNRVFRKYWGVTPGGMRSLE</sequence>
<dbReference type="PANTHER" id="PTHR43863:SF2">
    <property type="entry name" value="MALTASE-GLUCOAMYLASE"/>
    <property type="match status" value="1"/>
</dbReference>
<dbReference type="InterPro" id="IPR025887">
    <property type="entry name" value="Glyco_hydro_31_N_dom"/>
</dbReference>
<protein>
    <submittedName>
        <fullName evidence="8">Helix-turn-helix domain-containing protein</fullName>
    </submittedName>
</protein>
<dbReference type="InterPro" id="IPR018060">
    <property type="entry name" value="HTH_AraC"/>
</dbReference>
<proteinExistence type="inferred from homology"/>
<evidence type="ECO:0000313" key="9">
    <source>
        <dbReference type="Proteomes" id="UP000307943"/>
    </source>
</evidence>
<dbReference type="Pfam" id="PF21365">
    <property type="entry name" value="Glyco_hydro_31_3rd"/>
    <property type="match status" value="1"/>
</dbReference>
<dbReference type="PANTHER" id="PTHR43863">
    <property type="entry name" value="HYDROLASE, PUTATIVE (AFU_ORTHOLOGUE AFUA_1G03140)-RELATED"/>
    <property type="match status" value="1"/>
</dbReference>
<feature type="compositionally biased region" description="Polar residues" evidence="6">
    <location>
        <begin position="773"/>
        <end position="784"/>
    </location>
</feature>
<dbReference type="Gene3D" id="1.10.10.60">
    <property type="entry name" value="Homeodomain-like"/>
    <property type="match status" value="2"/>
</dbReference>
<evidence type="ECO:0000256" key="3">
    <source>
        <dbReference type="ARBA" id="ARBA00023125"/>
    </source>
</evidence>
<reference evidence="8 9" key="1">
    <citation type="submission" date="2019-05" db="EMBL/GenBank/DDBJ databases">
        <title>We sequenced the genome of Paenibacillus hemerocallicola KCTC 33185 for further insight into its adaptation and study the phylogeny of Paenibacillus.</title>
        <authorList>
            <person name="Narsing Rao M.P."/>
        </authorList>
    </citation>
    <scope>NUCLEOTIDE SEQUENCE [LARGE SCALE GENOMIC DNA]</scope>
    <source>
        <strain evidence="8 9">KCTC 33185</strain>
    </source>
</reference>
<dbReference type="EMBL" id="VDCQ01000003">
    <property type="protein sequence ID" value="TNJ67837.1"/>
    <property type="molecule type" value="Genomic_DNA"/>
</dbReference>
<dbReference type="InterPro" id="IPR011013">
    <property type="entry name" value="Gal_mutarotase_sf_dom"/>
</dbReference>
<dbReference type="GO" id="GO:0043565">
    <property type="term" value="F:sequence-specific DNA binding"/>
    <property type="evidence" value="ECO:0007669"/>
    <property type="project" value="InterPro"/>
</dbReference>
<dbReference type="PROSITE" id="PS01124">
    <property type="entry name" value="HTH_ARAC_FAMILY_2"/>
    <property type="match status" value="1"/>
</dbReference>
<dbReference type="Gene3D" id="2.60.40.1760">
    <property type="entry name" value="glycosyl hydrolase (family 31)"/>
    <property type="match status" value="1"/>
</dbReference>
<keyword evidence="5" id="KW-0326">Glycosidase</keyword>
<keyword evidence="9" id="KW-1185">Reference proteome</keyword>
<dbReference type="InterPro" id="IPR000322">
    <property type="entry name" value="Glyco_hydro_31_TIM"/>
</dbReference>
<dbReference type="Proteomes" id="UP000307943">
    <property type="component" value="Unassembled WGS sequence"/>
</dbReference>
<accession>A0A5C4TGX8</accession>
<evidence type="ECO:0000256" key="2">
    <source>
        <dbReference type="ARBA" id="ARBA00023015"/>
    </source>
</evidence>
<dbReference type="OrthoDB" id="2481876at2"/>
<dbReference type="InterPro" id="IPR009057">
    <property type="entry name" value="Homeodomain-like_sf"/>
</dbReference>
<dbReference type="SUPFAM" id="SSF46689">
    <property type="entry name" value="Homeodomain-like"/>
    <property type="match status" value="2"/>
</dbReference>
<dbReference type="SMART" id="SM00342">
    <property type="entry name" value="HTH_ARAC"/>
    <property type="match status" value="1"/>
</dbReference>
<dbReference type="InterPro" id="IPR051816">
    <property type="entry name" value="Glycosyl_Hydrolase_31"/>
</dbReference>
<evidence type="ECO:0000259" key="7">
    <source>
        <dbReference type="PROSITE" id="PS01124"/>
    </source>
</evidence>
<dbReference type="SUPFAM" id="SSF74650">
    <property type="entry name" value="Galactose mutarotase-like"/>
    <property type="match status" value="1"/>
</dbReference>
<comment type="similarity">
    <text evidence="1 5">Belongs to the glycosyl hydrolase 31 family.</text>
</comment>
<dbReference type="Gene3D" id="3.20.20.80">
    <property type="entry name" value="Glycosidases"/>
    <property type="match status" value="2"/>
</dbReference>
<keyword evidence="2" id="KW-0805">Transcription regulation</keyword>
<dbReference type="PROSITE" id="PS00041">
    <property type="entry name" value="HTH_ARAC_FAMILY_1"/>
    <property type="match status" value="1"/>
</dbReference>
<feature type="region of interest" description="Disordered" evidence="6">
    <location>
        <begin position="765"/>
        <end position="790"/>
    </location>
</feature>
<dbReference type="InterPro" id="IPR048395">
    <property type="entry name" value="Glyco_hydro_31_C"/>
</dbReference>
<dbReference type="Pfam" id="PF13802">
    <property type="entry name" value="Gal_mutarotas_2"/>
    <property type="match status" value="1"/>
</dbReference>
<feature type="domain" description="HTH araC/xylS-type" evidence="7">
    <location>
        <begin position="898"/>
        <end position="995"/>
    </location>
</feature>
<keyword evidence="3" id="KW-0238">DNA-binding</keyword>
<dbReference type="GO" id="GO:0003700">
    <property type="term" value="F:DNA-binding transcription factor activity"/>
    <property type="evidence" value="ECO:0007669"/>
    <property type="project" value="InterPro"/>
</dbReference>
<dbReference type="GO" id="GO:0004553">
    <property type="term" value="F:hydrolase activity, hydrolyzing O-glycosyl compounds"/>
    <property type="evidence" value="ECO:0007669"/>
    <property type="project" value="InterPro"/>
</dbReference>
<dbReference type="SUPFAM" id="SSF51445">
    <property type="entry name" value="(Trans)glycosidases"/>
    <property type="match status" value="1"/>
</dbReference>
<evidence type="ECO:0000313" key="8">
    <source>
        <dbReference type="EMBL" id="TNJ67837.1"/>
    </source>
</evidence>
<dbReference type="SUPFAM" id="SSF51011">
    <property type="entry name" value="Glycosyl hydrolase domain"/>
    <property type="match status" value="1"/>
</dbReference>
<dbReference type="Pfam" id="PF17137">
    <property type="entry name" value="DUF5110"/>
    <property type="match status" value="1"/>
</dbReference>
<dbReference type="GO" id="GO:0030246">
    <property type="term" value="F:carbohydrate binding"/>
    <property type="evidence" value="ECO:0007669"/>
    <property type="project" value="InterPro"/>
</dbReference>
<dbReference type="Gene3D" id="2.60.40.1180">
    <property type="entry name" value="Golgi alpha-mannosidase II"/>
    <property type="match status" value="2"/>
</dbReference>
<dbReference type="Pfam" id="PF12833">
    <property type="entry name" value="HTH_18"/>
    <property type="match status" value="1"/>
</dbReference>
<dbReference type="GO" id="GO:0005975">
    <property type="term" value="P:carbohydrate metabolic process"/>
    <property type="evidence" value="ECO:0007669"/>
    <property type="project" value="InterPro"/>
</dbReference>
<evidence type="ECO:0000256" key="5">
    <source>
        <dbReference type="RuleBase" id="RU361185"/>
    </source>
</evidence>
<name>A0A5C4TGX8_9BACL</name>
<gene>
    <name evidence="8" type="ORF">FE784_03575</name>
</gene>
<keyword evidence="5" id="KW-0378">Hydrolase</keyword>
<keyword evidence="4" id="KW-0804">Transcription</keyword>
<dbReference type="InterPro" id="IPR018062">
    <property type="entry name" value="HTH_AraC-typ_CS"/>
</dbReference>
<dbReference type="InterPro" id="IPR033403">
    <property type="entry name" value="DUF5110"/>
</dbReference>
<evidence type="ECO:0000256" key="6">
    <source>
        <dbReference type="SAM" id="MobiDB-lite"/>
    </source>
</evidence>
<dbReference type="Pfam" id="PF01055">
    <property type="entry name" value="Glyco_hydro_31_2nd"/>
    <property type="match status" value="2"/>
</dbReference>
<dbReference type="CDD" id="cd14752">
    <property type="entry name" value="GH31_N"/>
    <property type="match status" value="1"/>
</dbReference>
<dbReference type="AlphaFoldDB" id="A0A5C4TGX8"/>
<evidence type="ECO:0000256" key="1">
    <source>
        <dbReference type="ARBA" id="ARBA00007806"/>
    </source>
</evidence>